<feature type="domain" description="DUF6699" evidence="2">
    <location>
        <begin position="51"/>
        <end position="179"/>
    </location>
</feature>
<evidence type="ECO:0000313" key="3">
    <source>
        <dbReference type="EMBL" id="KAJ7737057.1"/>
    </source>
</evidence>
<accession>A0AAD7I7V2</accession>
<dbReference type="InterPro" id="IPR046522">
    <property type="entry name" value="DUF6699"/>
</dbReference>
<sequence>MDLASAVPDSLPPPTPPPPPQPNQDLPLPVTLEIHLSLSSNHALPLDFSYPSAAFRRNPQLTTKLMNEPACTPPQTMLRLRISEGLYHAEFDVVHNPRTESVTVGDFLTAIQRRLRHYDYGRGPLEAHPYLHRRIATVNGYCRDRDPRREAENIAAERDGGGRFVDHLLGHTLFVGMVQVPGTEENVWTVGLSVPERYAK</sequence>
<evidence type="ECO:0000256" key="1">
    <source>
        <dbReference type="SAM" id="MobiDB-lite"/>
    </source>
</evidence>
<dbReference type="Pfam" id="PF20415">
    <property type="entry name" value="DUF6699"/>
    <property type="match status" value="1"/>
</dbReference>
<evidence type="ECO:0000313" key="4">
    <source>
        <dbReference type="Proteomes" id="UP001215598"/>
    </source>
</evidence>
<dbReference type="EMBL" id="JARKIB010000118">
    <property type="protein sequence ID" value="KAJ7737057.1"/>
    <property type="molecule type" value="Genomic_DNA"/>
</dbReference>
<reference evidence="3" key="1">
    <citation type="submission" date="2023-03" db="EMBL/GenBank/DDBJ databases">
        <title>Massive genome expansion in bonnet fungi (Mycena s.s.) driven by repeated elements and novel gene families across ecological guilds.</title>
        <authorList>
            <consortium name="Lawrence Berkeley National Laboratory"/>
            <person name="Harder C.B."/>
            <person name="Miyauchi S."/>
            <person name="Viragh M."/>
            <person name="Kuo A."/>
            <person name="Thoen E."/>
            <person name="Andreopoulos B."/>
            <person name="Lu D."/>
            <person name="Skrede I."/>
            <person name="Drula E."/>
            <person name="Henrissat B."/>
            <person name="Morin E."/>
            <person name="Kohler A."/>
            <person name="Barry K."/>
            <person name="LaButti K."/>
            <person name="Morin E."/>
            <person name="Salamov A."/>
            <person name="Lipzen A."/>
            <person name="Mereny Z."/>
            <person name="Hegedus B."/>
            <person name="Baldrian P."/>
            <person name="Stursova M."/>
            <person name="Weitz H."/>
            <person name="Taylor A."/>
            <person name="Grigoriev I.V."/>
            <person name="Nagy L.G."/>
            <person name="Martin F."/>
            <person name="Kauserud H."/>
        </authorList>
    </citation>
    <scope>NUCLEOTIDE SEQUENCE</scope>
    <source>
        <strain evidence="3">CBHHK182m</strain>
    </source>
</reference>
<keyword evidence="4" id="KW-1185">Reference proteome</keyword>
<name>A0AAD7I7V2_9AGAR</name>
<evidence type="ECO:0000259" key="2">
    <source>
        <dbReference type="Pfam" id="PF20415"/>
    </source>
</evidence>
<feature type="region of interest" description="Disordered" evidence="1">
    <location>
        <begin position="1"/>
        <end position="27"/>
    </location>
</feature>
<gene>
    <name evidence="3" type="ORF">B0H16DRAFT_1466332</name>
</gene>
<proteinExistence type="predicted"/>
<dbReference type="AlphaFoldDB" id="A0AAD7I7V2"/>
<organism evidence="3 4">
    <name type="scientific">Mycena metata</name>
    <dbReference type="NCBI Taxonomy" id="1033252"/>
    <lineage>
        <taxon>Eukaryota</taxon>
        <taxon>Fungi</taxon>
        <taxon>Dikarya</taxon>
        <taxon>Basidiomycota</taxon>
        <taxon>Agaricomycotina</taxon>
        <taxon>Agaricomycetes</taxon>
        <taxon>Agaricomycetidae</taxon>
        <taxon>Agaricales</taxon>
        <taxon>Marasmiineae</taxon>
        <taxon>Mycenaceae</taxon>
        <taxon>Mycena</taxon>
    </lineage>
</organism>
<feature type="compositionally biased region" description="Pro residues" evidence="1">
    <location>
        <begin position="10"/>
        <end position="22"/>
    </location>
</feature>
<comment type="caution">
    <text evidence="3">The sequence shown here is derived from an EMBL/GenBank/DDBJ whole genome shotgun (WGS) entry which is preliminary data.</text>
</comment>
<protein>
    <recommendedName>
        <fullName evidence="2">DUF6699 domain-containing protein</fullName>
    </recommendedName>
</protein>
<dbReference type="Proteomes" id="UP001215598">
    <property type="component" value="Unassembled WGS sequence"/>
</dbReference>